<dbReference type="Proteomes" id="UP000663823">
    <property type="component" value="Unassembled WGS sequence"/>
</dbReference>
<comment type="caution">
    <text evidence="2">The sequence shown here is derived from an EMBL/GenBank/DDBJ whole genome shotgun (WGS) entry which is preliminary data.</text>
</comment>
<dbReference type="AlphaFoldDB" id="A0A820FDM9"/>
<accession>A0A820FDM9</accession>
<evidence type="ECO:0000313" key="3">
    <source>
        <dbReference type="Proteomes" id="UP000663823"/>
    </source>
</evidence>
<evidence type="ECO:0000256" key="1">
    <source>
        <dbReference type="SAM" id="MobiDB-lite"/>
    </source>
</evidence>
<feature type="region of interest" description="Disordered" evidence="1">
    <location>
        <begin position="43"/>
        <end position="63"/>
    </location>
</feature>
<feature type="non-terminal residue" evidence="2">
    <location>
        <position position="171"/>
    </location>
</feature>
<proteinExistence type="predicted"/>
<reference evidence="2" key="1">
    <citation type="submission" date="2021-02" db="EMBL/GenBank/DDBJ databases">
        <authorList>
            <person name="Nowell W R."/>
        </authorList>
    </citation>
    <scope>NUCLEOTIDE SEQUENCE</scope>
</reference>
<feature type="compositionally biased region" description="Polar residues" evidence="1">
    <location>
        <begin position="54"/>
        <end position="63"/>
    </location>
</feature>
<sequence length="171" mass="17702">PFGITPMSLPMMPPVPMMTPLRPPVPMVPPTPGNPAATLLPSAPTKPLFPSGAADTSNDTNSSPNLTTMASAAAAISNLSATTAGSLPGNKGKIEPVAGTAKIIHPDDDISLEEFRASLSKYKQMMMPQQMQMPPMPAGLSMANFVRPPMGGLPFLAPPAGFPPMGFNGPR</sequence>
<gene>
    <name evidence="2" type="ORF">OTI717_LOCUS40708</name>
</gene>
<name>A0A820FDM9_9BILA</name>
<feature type="non-terminal residue" evidence="2">
    <location>
        <position position="1"/>
    </location>
</feature>
<organism evidence="2 3">
    <name type="scientific">Rotaria sordida</name>
    <dbReference type="NCBI Taxonomy" id="392033"/>
    <lineage>
        <taxon>Eukaryota</taxon>
        <taxon>Metazoa</taxon>
        <taxon>Spiralia</taxon>
        <taxon>Gnathifera</taxon>
        <taxon>Rotifera</taxon>
        <taxon>Eurotatoria</taxon>
        <taxon>Bdelloidea</taxon>
        <taxon>Philodinida</taxon>
        <taxon>Philodinidae</taxon>
        <taxon>Rotaria</taxon>
    </lineage>
</organism>
<evidence type="ECO:0000313" key="2">
    <source>
        <dbReference type="EMBL" id="CAF4259416.1"/>
    </source>
</evidence>
<protein>
    <submittedName>
        <fullName evidence="2">Uncharacterized protein</fullName>
    </submittedName>
</protein>
<dbReference type="EMBL" id="CAJOAX010034637">
    <property type="protein sequence ID" value="CAF4259416.1"/>
    <property type="molecule type" value="Genomic_DNA"/>
</dbReference>